<reference evidence="2 3" key="1">
    <citation type="submission" date="2019-03" db="EMBL/GenBank/DDBJ databases">
        <title>Genomic Encyclopedia of Type Strains, Phase IV (KMG-IV): sequencing the most valuable type-strain genomes for metagenomic binning, comparative biology and taxonomic classification.</title>
        <authorList>
            <person name="Goeker M."/>
        </authorList>
    </citation>
    <scope>NUCLEOTIDE SEQUENCE [LARGE SCALE GENOMIC DNA]</scope>
    <source>
        <strain evidence="2 3">DSM 45934</strain>
    </source>
</reference>
<dbReference type="PANTHER" id="PTHR43739">
    <property type="entry name" value="XYLOGLUCANASE (EUROFUNG)"/>
    <property type="match status" value="1"/>
</dbReference>
<dbReference type="PANTHER" id="PTHR43739:SF5">
    <property type="entry name" value="EXO-ALPHA-SIALIDASE"/>
    <property type="match status" value="1"/>
</dbReference>
<evidence type="ECO:0000256" key="1">
    <source>
        <dbReference type="SAM" id="MobiDB-lite"/>
    </source>
</evidence>
<dbReference type="Gene3D" id="2.130.10.10">
    <property type="entry name" value="YVTN repeat-like/Quinoprotein amine dehydrogenase"/>
    <property type="match status" value="4"/>
</dbReference>
<dbReference type="GO" id="GO:0010411">
    <property type="term" value="P:xyloglucan metabolic process"/>
    <property type="evidence" value="ECO:0007669"/>
    <property type="project" value="TreeGrafter"/>
</dbReference>
<dbReference type="InterPro" id="IPR052025">
    <property type="entry name" value="Xyloglucanase_GH74"/>
</dbReference>
<dbReference type="AlphaFoldDB" id="A0A4R2JT39"/>
<dbReference type="CDD" id="cd15482">
    <property type="entry name" value="Sialidase_non-viral"/>
    <property type="match status" value="1"/>
</dbReference>
<dbReference type="Proteomes" id="UP000295680">
    <property type="component" value="Unassembled WGS sequence"/>
</dbReference>
<feature type="compositionally biased region" description="Acidic residues" evidence="1">
    <location>
        <begin position="39"/>
        <end position="57"/>
    </location>
</feature>
<dbReference type="SUPFAM" id="SSF110296">
    <property type="entry name" value="Oligoxyloglucan reducing end-specific cellobiohydrolase"/>
    <property type="match status" value="3"/>
</dbReference>
<evidence type="ECO:0000313" key="3">
    <source>
        <dbReference type="Proteomes" id="UP000295680"/>
    </source>
</evidence>
<protein>
    <recommendedName>
        <fullName evidence="4">Sortilin (Neurotensin receptor 3)</fullName>
    </recommendedName>
</protein>
<keyword evidence="3" id="KW-1185">Reference proteome</keyword>
<gene>
    <name evidence="2" type="ORF">EV192_102933</name>
</gene>
<feature type="region of interest" description="Disordered" evidence="1">
    <location>
        <begin position="35"/>
        <end position="60"/>
    </location>
</feature>
<comment type="caution">
    <text evidence="2">The sequence shown here is derived from an EMBL/GenBank/DDBJ whole genome shotgun (WGS) entry which is preliminary data.</text>
</comment>
<dbReference type="InterPro" id="IPR015943">
    <property type="entry name" value="WD40/YVTN_repeat-like_dom_sf"/>
</dbReference>
<dbReference type="EMBL" id="SLWS01000002">
    <property type="protein sequence ID" value="TCO62794.1"/>
    <property type="molecule type" value="Genomic_DNA"/>
</dbReference>
<evidence type="ECO:0008006" key="4">
    <source>
        <dbReference type="Google" id="ProtNLM"/>
    </source>
</evidence>
<evidence type="ECO:0000313" key="2">
    <source>
        <dbReference type="EMBL" id="TCO62794.1"/>
    </source>
</evidence>
<accession>A0A4R2JT39</accession>
<sequence length="792" mass="85607">MVGPRRLRSRFVRVVGIVAVVVFAGGMLTSATAQVIGPEEADHDADSGQVEEDEDDGGPQAPVDFLNDRFTSFQDVTDDQVEQAVAQAATFGENGNTWRLVGPSNIGGRVTGLVVDPRRPNTIYVAASGGGVWRSTDAAATFQPAWPSGQTQTLGSLAMGRDGTLWAGTGEANPSGGGLTYFGNGVYRSTDGGRSWDNWGLTRSGSIGAILTDPVDSRRVYVAATGNLSGTARQRGIYRLADNGRDWRLVLPTPNNTTGGVDLAMDPTNHNRIYAVLWDHQRNNGARVYGGVGSGLFRSDNAGETWTRLENVIGTAPTDQAGTGLRSDASLGRIGVVVAPNDPNRVYVVSATQYGPDKGFYVSNDGGTTFTPSGHAGGSSGYAWWFGRLWVDPKDENHLYDADVNLRESTDGGVTWHVSAGVHADQHAMQWDPNQPGRIYLGNDGGVYHSDTNGTSTSWVHATYEPFNQSYHLAVARDDPTRLATGLQDNGSVRTWTATTPPGDLTQWNAYGGGDGHEVLIDPTNHNTYYECSQVGSCRRHQDMDGTSMTINLGARHSTRTTTDAPIVLDPTNPAVVYFGGNVLDRSTDFGNNFTQISPPGDFLTGPVPPKEDDKGPFYANEYATITWIAPAKTDPNTIYLGTDTGRLWRTNDLGAHWTEFTGKGLPTRWVNAIVVDPTDARHVFVAFSGYREGDLAANIWETENGGRSWDNISGRLPNGPVEMLTYDQPRRRLYAATDLGVFVNRDGRSSWRRVGRGLPNTSVLDIKITGDGRTLYAATFGRSVWSVRIDD</sequence>
<name>A0A4R2JT39_9PSEU</name>
<proteinExistence type="predicted"/>
<organism evidence="2 3">
    <name type="scientific">Actinocrispum wychmicini</name>
    <dbReference type="NCBI Taxonomy" id="1213861"/>
    <lineage>
        <taxon>Bacteria</taxon>
        <taxon>Bacillati</taxon>
        <taxon>Actinomycetota</taxon>
        <taxon>Actinomycetes</taxon>
        <taxon>Pseudonocardiales</taxon>
        <taxon>Pseudonocardiaceae</taxon>
        <taxon>Actinocrispum</taxon>
    </lineage>
</organism>